<evidence type="ECO:0000313" key="2">
    <source>
        <dbReference type="EMBL" id="ADB16775.1"/>
    </source>
</evidence>
<dbReference type="eggNOG" id="ENOG5032TVE">
    <property type="taxonomic scope" value="Bacteria"/>
</dbReference>
<dbReference type="KEGG" id="psl:Psta_2101"/>
<sequence precursor="true">MRIAKRTSLAHLLAILGGFLIALNSVSALAAETSPPDLVAEVAAAKDKFVPITAEHVAAAKKSLIGAMKTLSPLLDTSGKANGDQWRTFLEWPTLTAITTSDAAPKADDVSLVLSKFKSNKPGIERPTMSAVRDALVHYAALSAAAADPKLAETYAAKMTRLGEILATYKTAPTTDLALEIGQILGWLEACGQDAKLVALIQTSLSETNLVASVSKRFAAAGIEEPVDRVTPVRDVILGTNIVGTARLQGKTSLEFIPSDSSAKMAIHLDGTATSNNVGYNGPVTIWSTGVTNVKATTTLTMTDAGLCNELASACCTTSTTFTGLCAKCNLVEKIGWKQAYKKKSQGEAIASAHAEDRIEAQMNDQASKTVAENNDKFINRFRKPLTRRGGFPQKLQFSTLKDRAVAKIQQVGKGQVGAPTAAPAPGADYDVAVAAHESVVTNFGEAVLGGVTLTDEMLVEIITDELKSEVPEELQITEDKDPWSITFAEATPVRATFSTEALKLAIRGTRFTRGDQKFSEPIEISAIYKVEKSEKGTKLTRQGDVEVTFLGRDRLGPTQVAFKTFLRRKFEAMFKQDFTSEGIALKGRWEKAGKLALEELKMEGGWLSLGWNLPAAAETTPAAETKPVAAQLPAVDEVSTTATTTSEAVAAN</sequence>
<organism evidence="2 3">
    <name type="scientific">Pirellula staleyi (strain ATCC 27377 / DSM 6068 / ICPB 4128)</name>
    <name type="common">Pirella staleyi</name>
    <dbReference type="NCBI Taxonomy" id="530564"/>
    <lineage>
        <taxon>Bacteria</taxon>
        <taxon>Pseudomonadati</taxon>
        <taxon>Planctomycetota</taxon>
        <taxon>Planctomycetia</taxon>
        <taxon>Pirellulales</taxon>
        <taxon>Pirellulaceae</taxon>
        <taxon>Pirellula</taxon>
    </lineage>
</organism>
<reference evidence="2 3" key="1">
    <citation type="journal article" date="2009" name="Stand. Genomic Sci.">
        <title>Complete genome sequence of Pirellula staleyi type strain (ATCC 27377).</title>
        <authorList>
            <person name="Clum A."/>
            <person name="Tindall B.J."/>
            <person name="Sikorski J."/>
            <person name="Ivanova N."/>
            <person name="Mavrommatis K."/>
            <person name="Lucas S."/>
            <person name="Glavina del Rio T."/>
            <person name="Nolan M."/>
            <person name="Chen F."/>
            <person name="Tice H."/>
            <person name="Pitluck S."/>
            <person name="Cheng J.F."/>
            <person name="Chertkov O."/>
            <person name="Brettin T."/>
            <person name="Han C."/>
            <person name="Detter J.C."/>
            <person name="Kuske C."/>
            <person name="Bruce D."/>
            <person name="Goodwin L."/>
            <person name="Ovchinikova G."/>
            <person name="Pati A."/>
            <person name="Mikhailova N."/>
            <person name="Chen A."/>
            <person name="Palaniappan K."/>
            <person name="Land M."/>
            <person name="Hauser L."/>
            <person name="Chang Y.J."/>
            <person name="Jeffries C.D."/>
            <person name="Chain P."/>
            <person name="Rohde M."/>
            <person name="Goker M."/>
            <person name="Bristow J."/>
            <person name="Eisen J.A."/>
            <person name="Markowitz V."/>
            <person name="Hugenholtz P."/>
            <person name="Kyrpides N.C."/>
            <person name="Klenk H.P."/>
            <person name="Lapidus A."/>
        </authorList>
    </citation>
    <scope>NUCLEOTIDE SEQUENCE [LARGE SCALE GENOMIC DNA]</scope>
    <source>
        <strain evidence="3">ATCC 27377 / DSM 6068 / ICPB 4128</strain>
    </source>
</reference>
<evidence type="ECO:0000313" key="3">
    <source>
        <dbReference type="Proteomes" id="UP000001887"/>
    </source>
</evidence>
<dbReference type="AlphaFoldDB" id="D2R1Q6"/>
<proteinExistence type="predicted"/>
<accession>D2R1Q6</accession>
<protein>
    <submittedName>
        <fullName evidence="2">Uncharacterized protein</fullName>
    </submittedName>
</protein>
<evidence type="ECO:0000256" key="1">
    <source>
        <dbReference type="SAM" id="SignalP"/>
    </source>
</evidence>
<feature type="chain" id="PRO_5003034514" evidence="1">
    <location>
        <begin position="31"/>
        <end position="653"/>
    </location>
</feature>
<dbReference type="OrthoDB" id="245674at2"/>
<keyword evidence="3" id="KW-1185">Reference proteome</keyword>
<dbReference type="EMBL" id="CP001848">
    <property type="protein sequence ID" value="ADB16775.1"/>
    <property type="molecule type" value="Genomic_DNA"/>
</dbReference>
<dbReference type="Proteomes" id="UP000001887">
    <property type="component" value="Chromosome"/>
</dbReference>
<keyword evidence="1" id="KW-0732">Signal</keyword>
<name>D2R1Q6_PIRSD</name>
<feature type="signal peptide" evidence="1">
    <location>
        <begin position="1"/>
        <end position="30"/>
    </location>
</feature>
<dbReference type="HOGENOM" id="CLU_419694_0_0_0"/>
<gene>
    <name evidence="2" type="ordered locus">Psta_2101</name>
</gene>